<comment type="cofactor">
    <cofactor evidence="1">
        <name>FAD</name>
        <dbReference type="ChEBI" id="CHEBI:57692"/>
    </cofactor>
</comment>
<dbReference type="InterPro" id="IPR036188">
    <property type="entry name" value="FAD/NAD-bd_sf"/>
</dbReference>
<dbReference type="Proteomes" id="UP000570678">
    <property type="component" value="Unassembled WGS sequence"/>
</dbReference>
<organism evidence="8 9">
    <name type="scientific">Nocardia flavorosea</name>
    <dbReference type="NCBI Taxonomy" id="53429"/>
    <lineage>
        <taxon>Bacteria</taxon>
        <taxon>Bacillati</taxon>
        <taxon>Actinomycetota</taxon>
        <taxon>Actinomycetes</taxon>
        <taxon>Mycobacteriales</taxon>
        <taxon>Nocardiaceae</taxon>
        <taxon>Nocardia</taxon>
    </lineage>
</organism>
<evidence type="ECO:0000256" key="5">
    <source>
        <dbReference type="ARBA" id="ARBA00023002"/>
    </source>
</evidence>
<accession>A0A846YD12</accession>
<evidence type="ECO:0000256" key="6">
    <source>
        <dbReference type="SAM" id="MobiDB-lite"/>
    </source>
</evidence>
<dbReference type="PANTHER" id="PTHR42913:SF3">
    <property type="entry name" value="64 KDA MITOCHONDRIAL NADH DEHYDROGENASE (EUROFUNG)"/>
    <property type="match status" value="1"/>
</dbReference>
<dbReference type="PRINTS" id="PR00368">
    <property type="entry name" value="FADPNR"/>
</dbReference>
<dbReference type="InterPro" id="IPR051169">
    <property type="entry name" value="NADH-Q_oxidoreductase"/>
</dbReference>
<dbReference type="EMBL" id="JAAXOT010000002">
    <property type="protein sequence ID" value="NKY55650.1"/>
    <property type="molecule type" value="Genomic_DNA"/>
</dbReference>
<evidence type="ECO:0000313" key="9">
    <source>
        <dbReference type="Proteomes" id="UP000570678"/>
    </source>
</evidence>
<dbReference type="AlphaFoldDB" id="A0A846YD12"/>
<dbReference type="SUPFAM" id="SSF51905">
    <property type="entry name" value="FAD/NAD(P)-binding domain"/>
    <property type="match status" value="2"/>
</dbReference>
<keyword evidence="4" id="KW-0274">FAD</keyword>
<evidence type="ECO:0000256" key="4">
    <source>
        <dbReference type="ARBA" id="ARBA00022827"/>
    </source>
</evidence>
<dbReference type="GO" id="GO:0019646">
    <property type="term" value="P:aerobic electron transport chain"/>
    <property type="evidence" value="ECO:0007669"/>
    <property type="project" value="TreeGrafter"/>
</dbReference>
<reference evidence="8 9" key="1">
    <citation type="submission" date="2020-04" db="EMBL/GenBank/DDBJ databases">
        <title>MicrobeNet Type strains.</title>
        <authorList>
            <person name="Nicholson A.C."/>
        </authorList>
    </citation>
    <scope>NUCLEOTIDE SEQUENCE [LARGE SCALE GENOMIC DNA]</scope>
    <source>
        <strain evidence="8 9">JCM 3332</strain>
    </source>
</reference>
<dbReference type="Pfam" id="PF07992">
    <property type="entry name" value="Pyr_redox_2"/>
    <property type="match status" value="1"/>
</dbReference>
<evidence type="ECO:0000259" key="7">
    <source>
        <dbReference type="Pfam" id="PF07992"/>
    </source>
</evidence>
<gene>
    <name evidence="8" type="ORF">HGA15_05620</name>
</gene>
<evidence type="ECO:0000256" key="2">
    <source>
        <dbReference type="ARBA" id="ARBA00005272"/>
    </source>
</evidence>
<feature type="region of interest" description="Disordered" evidence="6">
    <location>
        <begin position="396"/>
        <end position="423"/>
    </location>
</feature>
<dbReference type="PANTHER" id="PTHR42913">
    <property type="entry name" value="APOPTOSIS-INDUCING FACTOR 1"/>
    <property type="match status" value="1"/>
</dbReference>
<dbReference type="Gene3D" id="3.50.50.100">
    <property type="match status" value="1"/>
</dbReference>
<protein>
    <submittedName>
        <fullName evidence="8">FAD-dependent oxidoreductase</fullName>
    </submittedName>
</protein>
<dbReference type="GO" id="GO:0003955">
    <property type="term" value="F:NAD(P)H dehydrogenase (quinone) activity"/>
    <property type="evidence" value="ECO:0007669"/>
    <property type="project" value="TreeGrafter"/>
</dbReference>
<sequence length="423" mass="45027">MVIHITGCQVFQCCVVLFSNPRNEGDTVSNNIDVVVVGGGYAGVMAANRLTKRDDVTVTVINPREIFVPRLRLHQLVGGTHDAVVDYQDVLAEGVRLVVDSVTRIDPAERSLALADGTTIGYDYLIYAVGSSGAVSRVPGAAEFAYPVATLEAAQRLRSALFDIPMTAPVTVIGGGPTGIETAAELAERGRAVTLICGSVLGAYLHPKARRTARKYFARLGATVIEGSDATVTAVTQGAVELGDGRTLASELTIWTAGFDVPDLAKRSGLRTDTTGRLLTDETLTSVDDDRIIAAGDSAAPSNLPFRMSAYTAYCLGAHAADTILHRIAGEQPAPIDLAFPAMCLSFGREAGIYQLGHKDETGMRLYLSGFAGKKLKEFACEAGIKHLATEAHKPGSHRWLKDGKHRPQLLQEQRDNASAPVT</sequence>
<dbReference type="InterPro" id="IPR023753">
    <property type="entry name" value="FAD/NAD-binding_dom"/>
</dbReference>
<comment type="similarity">
    <text evidence="2">Belongs to the NADH dehydrogenase family.</text>
</comment>
<name>A0A846YD12_9NOCA</name>
<proteinExistence type="inferred from homology"/>
<dbReference type="PRINTS" id="PR00469">
    <property type="entry name" value="PNDRDTASEII"/>
</dbReference>
<evidence type="ECO:0000256" key="3">
    <source>
        <dbReference type="ARBA" id="ARBA00022630"/>
    </source>
</evidence>
<feature type="domain" description="FAD/NAD(P)-binding" evidence="7">
    <location>
        <begin position="33"/>
        <end position="302"/>
    </location>
</feature>
<comment type="caution">
    <text evidence="8">The sequence shown here is derived from an EMBL/GenBank/DDBJ whole genome shotgun (WGS) entry which is preliminary data.</text>
</comment>
<keyword evidence="5" id="KW-0560">Oxidoreductase</keyword>
<evidence type="ECO:0000313" key="8">
    <source>
        <dbReference type="EMBL" id="NKY55650.1"/>
    </source>
</evidence>
<feature type="compositionally biased region" description="Basic residues" evidence="6">
    <location>
        <begin position="396"/>
        <end position="408"/>
    </location>
</feature>
<keyword evidence="3" id="KW-0285">Flavoprotein</keyword>
<keyword evidence="9" id="KW-1185">Reference proteome</keyword>
<evidence type="ECO:0000256" key="1">
    <source>
        <dbReference type="ARBA" id="ARBA00001974"/>
    </source>
</evidence>